<feature type="compositionally biased region" description="Low complexity" evidence="1">
    <location>
        <begin position="95"/>
        <end position="108"/>
    </location>
</feature>
<keyword evidence="3" id="KW-1185">Reference proteome</keyword>
<reference evidence="2 3" key="2">
    <citation type="journal article" date="2014" name="J. Gen. Appl. Microbiol.">
        <title>The early diverging ascomycetous budding yeast Saitoella complicata has three histone deacetylases belonging to the Clr6, Hos2, and Rpd3 lineages.</title>
        <authorList>
            <person name="Nishida H."/>
            <person name="Matsumoto T."/>
            <person name="Kondo S."/>
            <person name="Hamamoto M."/>
            <person name="Yoshikawa H."/>
        </authorList>
    </citation>
    <scope>NUCLEOTIDE SEQUENCE [LARGE SCALE GENOMIC DNA]</scope>
    <source>
        <strain evidence="2 3">NRRL Y-17804</strain>
    </source>
</reference>
<gene>
    <name evidence="2" type="ORF">G7K_5646-t1</name>
</gene>
<comment type="caution">
    <text evidence="2">The sequence shown here is derived from an EMBL/GenBank/DDBJ whole genome shotgun (WGS) entry which is preliminary data.</text>
</comment>
<sequence>MPVEARRRSGDGARNGTATAIVTIYAVHGQTAAFTRIHPSTYLAVISAERSCVPPPQGPPAAHERLQSTSHSQTSPRVSITREERPRVHKRKQTPSSPASLPSRLSAHPHPPAGSLVARCLLGRALFIPHLPSSPVSHPSRSSQLVDNIGAYLRTVASCSKASAHTVIVLYRLISPFLRSFSAQKSKETSVTDHQACSSAHSSAFIIPFQSSSAHTHRANHLCRTRLQHHIIPQ</sequence>
<dbReference type="Proteomes" id="UP000033140">
    <property type="component" value="Unassembled WGS sequence"/>
</dbReference>
<evidence type="ECO:0000256" key="1">
    <source>
        <dbReference type="SAM" id="MobiDB-lite"/>
    </source>
</evidence>
<feature type="compositionally biased region" description="Polar residues" evidence="1">
    <location>
        <begin position="67"/>
        <end position="78"/>
    </location>
</feature>
<evidence type="ECO:0000313" key="2">
    <source>
        <dbReference type="EMBL" id="GAO51547.1"/>
    </source>
</evidence>
<protein>
    <submittedName>
        <fullName evidence="2">Uncharacterized protein</fullName>
    </submittedName>
</protein>
<name>A0A0E9NNU3_SAICN</name>
<accession>A0A0E9NNU3</accession>
<proteinExistence type="predicted"/>
<reference evidence="2 3" key="1">
    <citation type="journal article" date="2011" name="J. Gen. Appl. Microbiol.">
        <title>Draft genome sequencing of the enigmatic yeast Saitoella complicata.</title>
        <authorList>
            <person name="Nishida H."/>
            <person name="Hamamoto M."/>
            <person name="Sugiyama J."/>
        </authorList>
    </citation>
    <scope>NUCLEOTIDE SEQUENCE [LARGE SCALE GENOMIC DNA]</scope>
    <source>
        <strain evidence="2 3">NRRL Y-17804</strain>
    </source>
</reference>
<dbReference type="AlphaFoldDB" id="A0A0E9NNU3"/>
<feature type="region of interest" description="Disordered" evidence="1">
    <location>
        <begin position="52"/>
        <end position="108"/>
    </location>
</feature>
<organism evidence="2 3">
    <name type="scientific">Saitoella complicata (strain BCRC 22490 / CBS 7301 / JCM 7358 / NBRC 10748 / NRRL Y-17804)</name>
    <dbReference type="NCBI Taxonomy" id="698492"/>
    <lineage>
        <taxon>Eukaryota</taxon>
        <taxon>Fungi</taxon>
        <taxon>Dikarya</taxon>
        <taxon>Ascomycota</taxon>
        <taxon>Taphrinomycotina</taxon>
        <taxon>Taphrinomycotina incertae sedis</taxon>
        <taxon>Saitoella</taxon>
    </lineage>
</organism>
<reference evidence="2 3" key="3">
    <citation type="journal article" date="2015" name="Genome Announc.">
        <title>Draft Genome Sequence of the Archiascomycetous Yeast Saitoella complicata.</title>
        <authorList>
            <person name="Yamauchi K."/>
            <person name="Kondo S."/>
            <person name="Hamamoto M."/>
            <person name="Takahashi Y."/>
            <person name="Ogura Y."/>
            <person name="Hayashi T."/>
            <person name="Nishida H."/>
        </authorList>
    </citation>
    <scope>NUCLEOTIDE SEQUENCE [LARGE SCALE GENOMIC DNA]</scope>
    <source>
        <strain evidence="2 3">NRRL Y-17804</strain>
    </source>
</reference>
<evidence type="ECO:0000313" key="3">
    <source>
        <dbReference type="Proteomes" id="UP000033140"/>
    </source>
</evidence>
<dbReference type="EMBL" id="BACD03000048">
    <property type="protein sequence ID" value="GAO51547.1"/>
    <property type="molecule type" value="Genomic_DNA"/>
</dbReference>